<reference evidence="8 9" key="1">
    <citation type="submission" date="2019-03" db="EMBL/GenBank/DDBJ databases">
        <title>Three New Species of Nocardioides, Nocardioides euryhalodurans sp. nov., Nocardioides seonyuensis sp. nov. and Nocardioides eburneoflavus sp. nov., Iolated from Soil.</title>
        <authorList>
            <person name="Roh S.G."/>
            <person name="Lee C."/>
            <person name="Kim M.-K."/>
            <person name="Kim S.B."/>
        </authorList>
    </citation>
    <scope>NUCLEOTIDE SEQUENCE [LARGE SCALE GENOMIC DNA]</scope>
    <source>
        <strain evidence="8 9">MMS17-SY117</strain>
    </source>
</reference>
<keyword evidence="5 8" id="KW-0418">Kinase</keyword>
<dbReference type="CDD" id="cd00082">
    <property type="entry name" value="HisKA"/>
    <property type="match status" value="1"/>
</dbReference>
<dbReference type="SMART" id="SM00387">
    <property type="entry name" value="HATPase_c"/>
    <property type="match status" value="1"/>
</dbReference>
<evidence type="ECO:0000313" key="9">
    <source>
        <dbReference type="Proteomes" id="UP000294894"/>
    </source>
</evidence>
<evidence type="ECO:0000256" key="6">
    <source>
        <dbReference type="ARBA" id="ARBA00023012"/>
    </source>
</evidence>
<dbReference type="PANTHER" id="PTHR43711">
    <property type="entry name" value="TWO-COMPONENT HISTIDINE KINASE"/>
    <property type="match status" value="1"/>
</dbReference>
<dbReference type="Pfam" id="PF02518">
    <property type="entry name" value="HATPase_c"/>
    <property type="match status" value="1"/>
</dbReference>
<dbReference type="SUPFAM" id="SSF55874">
    <property type="entry name" value="ATPase domain of HSP90 chaperone/DNA topoisomerase II/histidine kinase"/>
    <property type="match status" value="1"/>
</dbReference>
<dbReference type="Gene3D" id="3.30.565.10">
    <property type="entry name" value="Histidine kinase-like ATPase, C-terminal domain"/>
    <property type="match status" value="1"/>
</dbReference>
<dbReference type="PROSITE" id="PS50109">
    <property type="entry name" value="HIS_KIN"/>
    <property type="match status" value="1"/>
</dbReference>
<evidence type="ECO:0000256" key="2">
    <source>
        <dbReference type="ARBA" id="ARBA00004236"/>
    </source>
</evidence>
<sequence length="340" mass="35289">MSTMLPGYLQRATTGLMLLRPTPGQVDVVDVNRAAATLLDNQPGEIAGRPLGDCSSLRDVAEVSDAARRIADGGSPRWQTEVDLATSGRRRAEITLTPAGDLGDGLVLAQVTDRTRERQLREQLAQSRRITRGSLEEAISGYLSAASHELRTPLSSVVGCTEVLLEGSAGGLTEAQHDLLTSVDRNGRRLQSLVVDLLGLAAADAESLVMEREGVTLRGVVDRTLTAIDPAMSGRGVDAQVHCADPGPVVRGDRPQLDRLAHHLVSHALASTPDGGRITVDLGHDGTDCVMVVTASGPGTPPAGLGLSVARSIAAAHGGSLAHAATDNGGSTLTVRLVSA</sequence>
<feature type="domain" description="Histidine kinase" evidence="7">
    <location>
        <begin position="145"/>
        <end position="340"/>
    </location>
</feature>
<dbReference type="Pfam" id="PF00512">
    <property type="entry name" value="HisKA"/>
    <property type="match status" value="1"/>
</dbReference>
<dbReference type="AlphaFoldDB" id="A0A4V1BDL4"/>
<dbReference type="InterPro" id="IPR003661">
    <property type="entry name" value="HisK_dim/P_dom"/>
</dbReference>
<dbReference type="EC" id="2.7.13.3" evidence="3"/>
<dbReference type="InterPro" id="IPR050736">
    <property type="entry name" value="Sensor_HK_Regulatory"/>
</dbReference>
<dbReference type="InterPro" id="IPR036097">
    <property type="entry name" value="HisK_dim/P_sf"/>
</dbReference>
<keyword evidence="4" id="KW-0808">Transferase</keyword>
<organism evidence="8 9">
    <name type="scientific">Nocardioides euryhalodurans</name>
    <dbReference type="NCBI Taxonomy" id="2518370"/>
    <lineage>
        <taxon>Bacteria</taxon>
        <taxon>Bacillati</taxon>
        <taxon>Actinomycetota</taxon>
        <taxon>Actinomycetes</taxon>
        <taxon>Propionibacteriales</taxon>
        <taxon>Nocardioidaceae</taxon>
        <taxon>Nocardioides</taxon>
    </lineage>
</organism>
<evidence type="ECO:0000313" key="8">
    <source>
        <dbReference type="EMBL" id="QBR91532.1"/>
    </source>
</evidence>
<dbReference type="InterPro" id="IPR035965">
    <property type="entry name" value="PAS-like_dom_sf"/>
</dbReference>
<dbReference type="OrthoDB" id="3272969at2"/>
<dbReference type="InterPro" id="IPR005467">
    <property type="entry name" value="His_kinase_dom"/>
</dbReference>
<evidence type="ECO:0000256" key="3">
    <source>
        <dbReference type="ARBA" id="ARBA00012438"/>
    </source>
</evidence>
<dbReference type="Pfam" id="PF08448">
    <property type="entry name" value="PAS_4"/>
    <property type="match status" value="1"/>
</dbReference>
<accession>A0A4V1BDL4</accession>
<comment type="catalytic activity">
    <reaction evidence="1">
        <text>ATP + protein L-histidine = ADP + protein N-phospho-L-histidine.</text>
        <dbReference type="EC" id="2.7.13.3"/>
    </reaction>
</comment>
<dbReference type="SUPFAM" id="SSF47384">
    <property type="entry name" value="Homodimeric domain of signal transducing histidine kinase"/>
    <property type="match status" value="1"/>
</dbReference>
<evidence type="ECO:0000256" key="5">
    <source>
        <dbReference type="ARBA" id="ARBA00022777"/>
    </source>
</evidence>
<keyword evidence="6" id="KW-0902">Two-component regulatory system</keyword>
<dbReference type="PANTHER" id="PTHR43711:SF1">
    <property type="entry name" value="HISTIDINE KINASE 1"/>
    <property type="match status" value="1"/>
</dbReference>
<dbReference type="KEGG" id="noy:EXE57_04035"/>
<dbReference type="Gene3D" id="1.10.287.130">
    <property type="match status" value="1"/>
</dbReference>
<dbReference type="GO" id="GO:0005886">
    <property type="term" value="C:plasma membrane"/>
    <property type="evidence" value="ECO:0007669"/>
    <property type="project" value="UniProtKB-SubCell"/>
</dbReference>
<comment type="subcellular location">
    <subcellularLocation>
        <location evidence="2">Cell membrane</location>
    </subcellularLocation>
</comment>
<proteinExistence type="predicted"/>
<dbReference type="GO" id="GO:0000155">
    <property type="term" value="F:phosphorelay sensor kinase activity"/>
    <property type="evidence" value="ECO:0007669"/>
    <property type="project" value="InterPro"/>
</dbReference>
<dbReference type="CDD" id="cd00075">
    <property type="entry name" value="HATPase"/>
    <property type="match status" value="1"/>
</dbReference>
<dbReference type="InterPro" id="IPR003594">
    <property type="entry name" value="HATPase_dom"/>
</dbReference>
<gene>
    <name evidence="8" type="ORF">EXE57_04035</name>
</gene>
<evidence type="ECO:0000256" key="1">
    <source>
        <dbReference type="ARBA" id="ARBA00000085"/>
    </source>
</evidence>
<dbReference type="SUPFAM" id="SSF55785">
    <property type="entry name" value="PYP-like sensor domain (PAS domain)"/>
    <property type="match status" value="1"/>
</dbReference>
<dbReference type="InterPro" id="IPR036890">
    <property type="entry name" value="HATPase_C_sf"/>
</dbReference>
<dbReference type="InterPro" id="IPR013656">
    <property type="entry name" value="PAS_4"/>
</dbReference>
<evidence type="ECO:0000259" key="7">
    <source>
        <dbReference type="PROSITE" id="PS50109"/>
    </source>
</evidence>
<dbReference type="EMBL" id="CP038267">
    <property type="protein sequence ID" value="QBR91532.1"/>
    <property type="molecule type" value="Genomic_DNA"/>
</dbReference>
<protein>
    <recommendedName>
        <fullName evidence="3">histidine kinase</fullName>
        <ecNumber evidence="3">2.7.13.3</ecNumber>
    </recommendedName>
</protein>
<dbReference type="Proteomes" id="UP000294894">
    <property type="component" value="Chromosome"/>
</dbReference>
<name>A0A4V1BDL4_9ACTN</name>
<dbReference type="Gene3D" id="3.30.450.20">
    <property type="entry name" value="PAS domain"/>
    <property type="match status" value="1"/>
</dbReference>
<dbReference type="SMART" id="SM00388">
    <property type="entry name" value="HisKA"/>
    <property type="match status" value="1"/>
</dbReference>
<keyword evidence="9" id="KW-1185">Reference proteome</keyword>
<dbReference type="RefSeq" id="WP_135074242.1">
    <property type="nucleotide sequence ID" value="NZ_CP038267.1"/>
</dbReference>
<evidence type="ECO:0000256" key="4">
    <source>
        <dbReference type="ARBA" id="ARBA00022679"/>
    </source>
</evidence>